<dbReference type="EMBL" id="JACGWN010000015">
    <property type="protein sequence ID" value="KAL0402221.1"/>
    <property type="molecule type" value="Genomic_DNA"/>
</dbReference>
<accession>A0AAW2TEV9</accession>
<protein>
    <submittedName>
        <fullName evidence="1">Kinesin-like protein KIN-14M</fullName>
    </submittedName>
</protein>
<dbReference type="AlphaFoldDB" id="A0AAW2TEV9"/>
<sequence>MKKPLLVDNEKLICIFTYGQTGCGRYRFASSLMGKPAPPDQKGLIPQVFETRQILQAQGWKYGMHQELKMLESSILSKTLTVARRSPISLTGQHRAGIITCICR</sequence>
<proteinExistence type="predicted"/>
<name>A0AAW2TEV9_9LAMI</name>
<evidence type="ECO:0000313" key="1">
    <source>
        <dbReference type="EMBL" id="KAL0402221.1"/>
    </source>
</evidence>
<gene>
    <name evidence="1" type="ORF">Slati_4252000</name>
</gene>
<reference evidence="1" key="2">
    <citation type="journal article" date="2024" name="Plant">
        <title>Genomic evolution and insights into agronomic trait innovations of Sesamum species.</title>
        <authorList>
            <person name="Miao H."/>
            <person name="Wang L."/>
            <person name="Qu L."/>
            <person name="Liu H."/>
            <person name="Sun Y."/>
            <person name="Le M."/>
            <person name="Wang Q."/>
            <person name="Wei S."/>
            <person name="Zheng Y."/>
            <person name="Lin W."/>
            <person name="Duan Y."/>
            <person name="Cao H."/>
            <person name="Xiong S."/>
            <person name="Wang X."/>
            <person name="Wei L."/>
            <person name="Li C."/>
            <person name="Ma Q."/>
            <person name="Ju M."/>
            <person name="Zhao R."/>
            <person name="Li G."/>
            <person name="Mu C."/>
            <person name="Tian Q."/>
            <person name="Mei H."/>
            <person name="Zhang T."/>
            <person name="Gao T."/>
            <person name="Zhang H."/>
        </authorList>
    </citation>
    <scope>NUCLEOTIDE SEQUENCE</scope>
    <source>
        <strain evidence="1">KEN1</strain>
    </source>
</reference>
<comment type="caution">
    <text evidence="1">The sequence shown here is derived from an EMBL/GenBank/DDBJ whole genome shotgun (WGS) entry which is preliminary data.</text>
</comment>
<organism evidence="1">
    <name type="scientific">Sesamum latifolium</name>
    <dbReference type="NCBI Taxonomy" id="2727402"/>
    <lineage>
        <taxon>Eukaryota</taxon>
        <taxon>Viridiplantae</taxon>
        <taxon>Streptophyta</taxon>
        <taxon>Embryophyta</taxon>
        <taxon>Tracheophyta</taxon>
        <taxon>Spermatophyta</taxon>
        <taxon>Magnoliopsida</taxon>
        <taxon>eudicotyledons</taxon>
        <taxon>Gunneridae</taxon>
        <taxon>Pentapetalae</taxon>
        <taxon>asterids</taxon>
        <taxon>lamiids</taxon>
        <taxon>Lamiales</taxon>
        <taxon>Pedaliaceae</taxon>
        <taxon>Sesamum</taxon>
    </lineage>
</organism>
<reference evidence="1" key="1">
    <citation type="submission" date="2020-06" db="EMBL/GenBank/DDBJ databases">
        <authorList>
            <person name="Li T."/>
            <person name="Hu X."/>
            <person name="Zhang T."/>
            <person name="Song X."/>
            <person name="Zhang H."/>
            <person name="Dai N."/>
            <person name="Sheng W."/>
            <person name="Hou X."/>
            <person name="Wei L."/>
        </authorList>
    </citation>
    <scope>NUCLEOTIDE SEQUENCE</scope>
    <source>
        <strain evidence="1">KEN1</strain>
        <tissue evidence="1">Leaf</tissue>
    </source>
</reference>